<accession>A0ABX2EUF0</accession>
<keyword evidence="2" id="KW-1185">Reference proteome</keyword>
<dbReference type="EMBL" id="JABRWJ010000022">
    <property type="protein sequence ID" value="NRF72298.1"/>
    <property type="molecule type" value="Genomic_DNA"/>
</dbReference>
<name>A0ABX2EUF0_9BURK</name>
<dbReference type="RefSeq" id="WP_173135255.1">
    <property type="nucleotide sequence ID" value="NZ_JABRWJ010000022.1"/>
</dbReference>
<gene>
    <name evidence="1" type="ORF">HLB44_35505</name>
</gene>
<proteinExistence type="predicted"/>
<dbReference type="Proteomes" id="UP000737171">
    <property type="component" value="Unassembled WGS sequence"/>
</dbReference>
<organism evidence="1 2">
    <name type="scientific">Pseudaquabacterium terrae</name>
    <dbReference type="NCBI Taxonomy" id="2732868"/>
    <lineage>
        <taxon>Bacteria</taxon>
        <taxon>Pseudomonadati</taxon>
        <taxon>Pseudomonadota</taxon>
        <taxon>Betaproteobacteria</taxon>
        <taxon>Burkholderiales</taxon>
        <taxon>Sphaerotilaceae</taxon>
        <taxon>Pseudaquabacterium</taxon>
    </lineage>
</organism>
<reference evidence="1 2" key="1">
    <citation type="submission" date="2020-05" db="EMBL/GenBank/DDBJ databases">
        <title>Aquincola sp. isolate from soil.</title>
        <authorList>
            <person name="Han J."/>
            <person name="Kim D.-U."/>
        </authorList>
    </citation>
    <scope>NUCLEOTIDE SEQUENCE [LARGE SCALE GENOMIC DNA]</scope>
    <source>
        <strain evidence="1 2">S2</strain>
    </source>
</reference>
<evidence type="ECO:0000313" key="2">
    <source>
        <dbReference type="Proteomes" id="UP000737171"/>
    </source>
</evidence>
<comment type="caution">
    <text evidence="1">The sequence shown here is derived from an EMBL/GenBank/DDBJ whole genome shotgun (WGS) entry which is preliminary data.</text>
</comment>
<sequence>MTDLSANPPQGDFKGWSSTKTKAHIEASVPIINRWASFGVAVSVTAAELAALAPAAADTDSKVILGGLRTPYAVCCHLAMAAMRSLTRNADIAYFFEFGDGDQGDSAAFTNHIRSHRGMAQQLYGMRSYAILDAADSRLFEMADIYAWEWAKHVERDAAKFPIDEKGETRLRGSLRALLGDNLRKTSGTNIASRIRRGWHVTGPVLERYYARVAQFELLSDRPSSQALNWIEQAVATGELPPL</sequence>
<protein>
    <submittedName>
        <fullName evidence="1">Uncharacterized protein</fullName>
    </submittedName>
</protein>
<evidence type="ECO:0000313" key="1">
    <source>
        <dbReference type="EMBL" id="NRF72298.1"/>
    </source>
</evidence>